<gene>
    <name evidence="1" type="ORF">SAMN06265360_10329</name>
</gene>
<dbReference type="Proteomes" id="UP000198348">
    <property type="component" value="Unassembled WGS sequence"/>
</dbReference>
<accession>A0A238VME4</accession>
<name>A0A238VME4_9PSEU</name>
<protein>
    <submittedName>
        <fullName evidence="1">Uncharacterized protein</fullName>
    </submittedName>
</protein>
<evidence type="ECO:0000313" key="2">
    <source>
        <dbReference type="Proteomes" id="UP000198348"/>
    </source>
</evidence>
<organism evidence="1 2">
    <name type="scientific">Haloechinothrix alba</name>
    <dbReference type="NCBI Taxonomy" id="664784"/>
    <lineage>
        <taxon>Bacteria</taxon>
        <taxon>Bacillati</taxon>
        <taxon>Actinomycetota</taxon>
        <taxon>Actinomycetes</taxon>
        <taxon>Pseudonocardiales</taxon>
        <taxon>Pseudonocardiaceae</taxon>
        <taxon>Haloechinothrix</taxon>
    </lineage>
</organism>
<dbReference type="AlphaFoldDB" id="A0A238VME4"/>
<reference evidence="1 2" key="1">
    <citation type="submission" date="2017-06" db="EMBL/GenBank/DDBJ databases">
        <authorList>
            <person name="Kim H.J."/>
            <person name="Triplett B.A."/>
        </authorList>
    </citation>
    <scope>NUCLEOTIDE SEQUENCE [LARGE SCALE GENOMIC DNA]</scope>
    <source>
        <strain evidence="1 2">DSM 45207</strain>
    </source>
</reference>
<dbReference type="EMBL" id="FZNW01000003">
    <property type="protein sequence ID" value="SNR34903.1"/>
    <property type="molecule type" value="Genomic_DNA"/>
</dbReference>
<sequence length="33" mass="3539">MIETFAMCTEYCTDGDIISGILAGMANVLGWLV</sequence>
<evidence type="ECO:0000313" key="1">
    <source>
        <dbReference type="EMBL" id="SNR34903.1"/>
    </source>
</evidence>
<proteinExistence type="predicted"/>
<keyword evidence="2" id="KW-1185">Reference proteome</keyword>